<dbReference type="EMBL" id="OZ034830">
    <property type="protein sequence ID" value="CAL1686619.1"/>
    <property type="molecule type" value="Genomic_DNA"/>
</dbReference>
<dbReference type="AlphaFoldDB" id="A0AAV2P154"/>
<reference evidence="14" key="1">
    <citation type="submission" date="2024-04" db="EMBL/GenBank/DDBJ databases">
        <authorList>
            <consortium name="Molecular Ecology Group"/>
        </authorList>
    </citation>
    <scope>NUCLEOTIDE SEQUENCE</scope>
</reference>
<dbReference type="PROSITE" id="PS51915">
    <property type="entry name" value="ZAD"/>
    <property type="match status" value="1"/>
</dbReference>
<keyword evidence="8" id="KW-0539">Nucleus</keyword>
<name>A0AAV2P154_9HYME</name>
<organism evidence="14 15">
    <name type="scientific">Lasius platythorax</name>
    <dbReference type="NCBI Taxonomy" id="488582"/>
    <lineage>
        <taxon>Eukaryota</taxon>
        <taxon>Metazoa</taxon>
        <taxon>Ecdysozoa</taxon>
        <taxon>Arthropoda</taxon>
        <taxon>Hexapoda</taxon>
        <taxon>Insecta</taxon>
        <taxon>Pterygota</taxon>
        <taxon>Neoptera</taxon>
        <taxon>Endopterygota</taxon>
        <taxon>Hymenoptera</taxon>
        <taxon>Apocrita</taxon>
        <taxon>Aculeata</taxon>
        <taxon>Formicoidea</taxon>
        <taxon>Formicidae</taxon>
        <taxon>Formicinae</taxon>
        <taxon>Lasius</taxon>
        <taxon>Lasius</taxon>
    </lineage>
</organism>
<feature type="binding site" evidence="10">
    <location>
        <position position="80"/>
    </location>
    <ligand>
        <name>Zn(2+)</name>
        <dbReference type="ChEBI" id="CHEBI:29105"/>
    </ligand>
</feature>
<feature type="domain" description="C2H2-type" evidence="12">
    <location>
        <begin position="527"/>
        <end position="551"/>
    </location>
</feature>
<proteinExistence type="predicted"/>
<evidence type="ECO:0000256" key="8">
    <source>
        <dbReference type="ARBA" id="ARBA00023242"/>
    </source>
</evidence>
<dbReference type="PROSITE" id="PS00028">
    <property type="entry name" value="ZINC_FINGER_C2H2_1"/>
    <property type="match status" value="6"/>
</dbReference>
<dbReference type="FunFam" id="3.30.160.60:FF:000624">
    <property type="entry name" value="zinc finger protein 697"/>
    <property type="match status" value="1"/>
</dbReference>
<dbReference type="GO" id="GO:0006357">
    <property type="term" value="P:regulation of transcription by RNA polymerase II"/>
    <property type="evidence" value="ECO:0007669"/>
    <property type="project" value="TreeGrafter"/>
</dbReference>
<dbReference type="FunFam" id="3.30.160.60:FF:000446">
    <property type="entry name" value="Zinc finger protein"/>
    <property type="match status" value="1"/>
</dbReference>
<dbReference type="InterPro" id="IPR013087">
    <property type="entry name" value="Znf_C2H2_type"/>
</dbReference>
<evidence type="ECO:0000256" key="7">
    <source>
        <dbReference type="ARBA" id="ARBA00022843"/>
    </source>
</evidence>
<evidence type="ECO:0000259" key="12">
    <source>
        <dbReference type="PROSITE" id="PS50157"/>
    </source>
</evidence>
<keyword evidence="4" id="KW-0677">Repeat</keyword>
<keyword evidence="3 10" id="KW-0479">Metal-binding</keyword>
<sequence length="567" mass="64361">MEPRNATMLESSGEDAILIETVKSIVTQRERNESETEDDFFLVSSQDQGERYSGENVEETTPHKHETKEILAWIHLCRTCANSCDNLISIFEGEGAEHDLPSKILKYLPIHVSESDTLPLQLCHHCAGTLLAWHDLSEGCLSAERKLLKMQETLQNKQQYYSTSLDNLEVPTLVTTTPAIVSNTTNSQPDQQTDAKNEAHGTEEINKSNRLKNQIMHGRTTAHSYSRQRYKILAGKHSNKINSIQTEAFNTIDEDSKSIPSLTNNIANDQSIECSPSHVNTFPKMRSSDKSTSDKNKNENTKDKGSNPTRQTRASCAKKTKDIPRECIAEVNQSNACLEENIKQSKTERAASIDDAAMICKLCNKKFPSRKSYWAHVRTHTGEKSYTCHICGKQFIQGGSLYYHLKHVHDGVKNHACDICGRSFAMKTAMEDHRRIHTGERPYVCHTCGKTFKTKASLYIHSKIHTDEFPHKCVYCAKRFRWRQQMLGHLTVHTGEKNHMCDVCGKGFGVKNDLTRHKRVHSEEKPYTCQQCGISFSQKRYLKSHERVRLGMCGYSQESSRVESDSN</sequence>
<evidence type="ECO:0000259" key="13">
    <source>
        <dbReference type="PROSITE" id="PS51915"/>
    </source>
</evidence>
<evidence type="ECO:0000256" key="6">
    <source>
        <dbReference type="ARBA" id="ARBA00022833"/>
    </source>
</evidence>
<dbReference type="GO" id="GO:0000978">
    <property type="term" value="F:RNA polymerase II cis-regulatory region sequence-specific DNA binding"/>
    <property type="evidence" value="ECO:0007669"/>
    <property type="project" value="TreeGrafter"/>
</dbReference>
<feature type="domain" description="C2H2-type" evidence="12">
    <location>
        <begin position="386"/>
        <end position="414"/>
    </location>
</feature>
<dbReference type="Pfam" id="PF00096">
    <property type="entry name" value="zf-C2H2"/>
    <property type="match status" value="6"/>
</dbReference>
<evidence type="ECO:0000256" key="2">
    <source>
        <dbReference type="ARBA" id="ARBA00022499"/>
    </source>
</evidence>
<feature type="compositionally biased region" description="Basic and acidic residues" evidence="11">
    <location>
        <begin position="193"/>
        <end position="207"/>
    </location>
</feature>
<dbReference type="SMART" id="SM00355">
    <property type="entry name" value="ZnF_C2H2"/>
    <property type="match status" value="7"/>
</dbReference>
<feature type="binding site" evidence="10">
    <location>
        <position position="77"/>
    </location>
    <ligand>
        <name>Zn(2+)</name>
        <dbReference type="ChEBI" id="CHEBI:29105"/>
    </ligand>
</feature>
<feature type="domain" description="C2H2-type" evidence="12">
    <location>
        <begin position="358"/>
        <end position="385"/>
    </location>
</feature>
<dbReference type="GO" id="GO:0008270">
    <property type="term" value="F:zinc ion binding"/>
    <property type="evidence" value="ECO:0007669"/>
    <property type="project" value="UniProtKB-UniRule"/>
</dbReference>
<dbReference type="SUPFAM" id="SSF57716">
    <property type="entry name" value="Glucocorticoid receptor-like (DNA-binding domain)"/>
    <property type="match status" value="1"/>
</dbReference>
<evidence type="ECO:0000256" key="11">
    <source>
        <dbReference type="SAM" id="MobiDB-lite"/>
    </source>
</evidence>
<dbReference type="GO" id="GO:0003700">
    <property type="term" value="F:DNA-binding transcription factor activity"/>
    <property type="evidence" value="ECO:0007669"/>
    <property type="project" value="TreeGrafter"/>
</dbReference>
<gene>
    <name evidence="14" type="ORF">LPLAT_LOCUS11975</name>
</gene>
<feature type="region of interest" description="Disordered" evidence="11">
    <location>
        <begin position="181"/>
        <end position="209"/>
    </location>
</feature>
<dbReference type="FunFam" id="3.30.160.60:FF:000690">
    <property type="entry name" value="Zinc finger protein 354C"/>
    <property type="match status" value="1"/>
</dbReference>
<dbReference type="InterPro" id="IPR036236">
    <property type="entry name" value="Znf_C2H2_sf"/>
</dbReference>
<dbReference type="InterPro" id="IPR012934">
    <property type="entry name" value="Znf_AD"/>
</dbReference>
<keyword evidence="2" id="KW-1017">Isopeptide bond</keyword>
<evidence type="ECO:0000256" key="5">
    <source>
        <dbReference type="ARBA" id="ARBA00022771"/>
    </source>
</evidence>
<dbReference type="Pfam" id="PF07776">
    <property type="entry name" value="zf-AD"/>
    <property type="match status" value="1"/>
</dbReference>
<dbReference type="GO" id="GO:0005634">
    <property type="term" value="C:nucleus"/>
    <property type="evidence" value="ECO:0007669"/>
    <property type="project" value="UniProtKB-SubCell"/>
</dbReference>
<comment type="subcellular location">
    <subcellularLocation>
        <location evidence="1">Nucleus</location>
    </subcellularLocation>
</comment>
<feature type="binding site" evidence="10">
    <location>
        <position position="123"/>
    </location>
    <ligand>
        <name>Zn(2+)</name>
        <dbReference type="ChEBI" id="CHEBI:29105"/>
    </ligand>
</feature>
<dbReference type="SMART" id="SM00868">
    <property type="entry name" value="zf-AD"/>
    <property type="match status" value="1"/>
</dbReference>
<dbReference type="PANTHER" id="PTHR24390:SF242">
    <property type="entry name" value="ZINC FINGER PROTEIN 76"/>
    <property type="match status" value="1"/>
</dbReference>
<evidence type="ECO:0000313" key="15">
    <source>
        <dbReference type="Proteomes" id="UP001497644"/>
    </source>
</evidence>
<dbReference type="Gene3D" id="3.40.1800.20">
    <property type="match status" value="1"/>
</dbReference>
<keyword evidence="6 10" id="KW-0862">Zinc</keyword>
<evidence type="ECO:0000256" key="10">
    <source>
        <dbReference type="PROSITE-ProRule" id="PRU01263"/>
    </source>
</evidence>
<feature type="compositionally biased region" description="Polar residues" evidence="11">
    <location>
        <begin position="268"/>
        <end position="280"/>
    </location>
</feature>
<dbReference type="GO" id="GO:0030674">
    <property type="term" value="F:protein-macromolecule adaptor activity"/>
    <property type="evidence" value="ECO:0007669"/>
    <property type="project" value="UniProtKB-ARBA"/>
</dbReference>
<dbReference type="Gene3D" id="3.30.160.60">
    <property type="entry name" value="Classic Zinc Finger"/>
    <property type="match status" value="7"/>
</dbReference>
<evidence type="ECO:0000256" key="4">
    <source>
        <dbReference type="ARBA" id="ARBA00022737"/>
    </source>
</evidence>
<protein>
    <submittedName>
        <fullName evidence="14">Uncharacterized protein</fullName>
    </submittedName>
</protein>
<accession>A0AAV2P154</accession>
<evidence type="ECO:0000256" key="9">
    <source>
        <dbReference type="PROSITE-ProRule" id="PRU00042"/>
    </source>
</evidence>
<dbReference type="FunFam" id="3.30.160.60:FF:000328">
    <property type="entry name" value="Zinc finger protein 1079"/>
    <property type="match status" value="1"/>
</dbReference>
<dbReference type="FunFam" id="3.30.160.60:FF:000688">
    <property type="entry name" value="zinc finger protein 197 isoform X1"/>
    <property type="match status" value="1"/>
</dbReference>
<evidence type="ECO:0000256" key="1">
    <source>
        <dbReference type="ARBA" id="ARBA00004123"/>
    </source>
</evidence>
<feature type="domain" description="C2H2-type" evidence="12">
    <location>
        <begin position="471"/>
        <end position="498"/>
    </location>
</feature>
<keyword evidence="15" id="KW-1185">Reference proteome</keyword>
<feature type="domain" description="C2H2-type" evidence="12">
    <location>
        <begin position="499"/>
        <end position="526"/>
    </location>
</feature>
<dbReference type="Proteomes" id="UP001497644">
    <property type="component" value="Chromosome 7"/>
</dbReference>
<evidence type="ECO:0000256" key="3">
    <source>
        <dbReference type="ARBA" id="ARBA00022723"/>
    </source>
</evidence>
<evidence type="ECO:0000313" key="14">
    <source>
        <dbReference type="EMBL" id="CAL1686619.1"/>
    </source>
</evidence>
<dbReference type="PROSITE" id="PS50157">
    <property type="entry name" value="ZINC_FINGER_C2H2_2"/>
    <property type="match status" value="7"/>
</dbReference>
<keyword evidence="7" id="KW-0832">Ubl conjugation</keyword>
<dbReference type="GO" id="GO:0003682">
    <property type="term" value="F:chromatin binding"/>
    <property type="evidence" value="ECO:0007669"/>
    <property type="project" value="UniProtKB-ARBA"/>
</dbReference>
<feature type="compositionally biased region" description="Basic and acidic residues" evidence="11">
    <location>
        <begin position="286"/>
        <end position="305"/>
    </location>
</feature>
<feature type="compositionally biased region" description="Polar residues" evidence="11">
    <location>
        <begin position="181"/>
        <end position="192"/>
    </location>
</feature>
<dbReference type="PANTHER" id="PTHR24390">
    <property type="entry name" value="ZINC FINGER PROTEIN"/>
    <property type="match status" value="1"/>
</dbReference>
<feature type="domain" description="C2H2-type" evidence="12">
    <location>
        <begin position="415"/>
        <end position="442"/>
    </location>
</feature>
<feature type="domain" description="ZAD" evidence="13">
    <location>
        <begin position="75"/>
        <end position="150"/>
    </location>
</feature>
<keyword evidence="5 9" id="KW-0863">Zinc-finger</keyword>
<dbReference type="GO" id="GO:0040029">
    <property type="term" value="P:epigenetic regulation of gene expression"/>
    <property type="evidence" value="ECO:0007669"/>
    <property type="project" value="UniProtKB-ARBA"/>
</dbReference>
<dbReference type="SUPFAM" id="SSF57667">
    <property type="entry name" value="beta-beta-alpha zinc fingers"/>
    <property type="match status" value="4"/>
</dbReference>
<feature type="region of interest" description="Disordered" evidence="11">
    <location>
        <begin position="268"/>
        <end position="316"/>
    </location>
</feature>
<dbReference type="GO" id="GO:0000785">
    <property type="term" value="C:chromatin"/>
    <property type="evidence" value="ECO:0007669"/>
    <property type="project" value="UniProtKB-ARBA"/>
</dbReference>
<feature type="binding site" evidence="10">
    <location>
        <position position="126"/>
    </location>
    <ligand>
        <name>Zn(2+)</name>
        <dbReference type="ChEBI" id="CHEBI:29105"/>
    </ligand>
</feature>
<feature type="domain" description="C2H2-type" evidence="12">
    <location>
        <begin position="443"/>
        <end position="470"/>
    </location>
</feature>